<dbReference type="InterPro" id="IPR003607">
    <property type="entry name" value="HD/PDEase_dom"/>
</dbReference>
<dbReference type="InterPro" id="IPR037522">
    <property type="entry name" value="HD_GYP_dom"/>
</dbReference>
<protein>
    <submittedName>
        <fullName evidence="5">Cyclic di-GMP phosphodiesterase response regulator RpfG</fullName>
        <ecNumber evidence="5">3.1.4.52</ecNumber>
    </submittedName>
</protein>
<feature type="modified residue" description="4-aspartylphosphate" evidence="1">
    <location>
        <position position="58"/>
    </location>
</feature>
<dbReference type="Pfam" id="PF00072">
    <property type="entry name" value="Response_reg"/>
    <property type="match status" value="1"/>
</dbReference>
<keyword evidence="6" id="KW-1185">Reference proteome</keyword>
<dbReference type="GO" id="GO:0071111">
    <property type="term" value="F:cyclic-guanylate-specific phosphodiesterase activity"/>
    <property type="evidence" value="ECO:0007669"/>
    <property type="project" value="UniProtKB-EC"/>
</dbReference>
<sequence>MGSDHPLSRRILVADDEAVNLKVLAAFVRDFGHEAVLAGSGDEALARFDPTIDLALLDVLMPGIDGFEVVRRIRRDPLLKDIPVIMVTALTGREERLAAVEAGANDFIAKPIDKTELKVRMASLLRMKQSQDELKRYQATLEDMVSQRTVALSLALENVQQMQRSVEASQRETIFRLAAAAEYKDDNTASHIRRMSEYSALLGGLAGLGKHEVEVLRHASPMHDVGKMGIPDSILIKPARLTPEEWEIMKTHTLIGRRILQNSDSELLQAAEVIAISHHERWDGTGYPHGVAGPSIPIFGRICAVADVFDALTTPRPYKEAFPNEKALAIMREEQEKGRHFDPALFALFLDNLDGFLNIQAEFQD</sequence>
<dbReference type="AlphaFoldDB" id="A0A6V8LWY9"/>
<evidence type="ECO:0000256" key="1">
    <source>
        <dbReference type="PROSITE-ProRule" id="PRU00169"/>
    </source>
</evidence>
<keyword evidence="2" id="KW-0175">Coiled coil</keyword>
<dbReference type="SMART" id="SM00448">
    <property type="entry name" value="REC"/>
    <property type="match status" value="1"/>
</dbReference>
<evidence type="ECO:0000313" key="5">
    <source>
        <dbReference type="EMBL" id="GFK95410.1"/>
    </source>
</evidence>
<dbReference type="RefSeq" id="WP_173086397.1">
    <property type="nucleotide sequence ID" value="NZ_BLTE01000017.1"/>
</dbReference>
<reference evidence="5 6" key="2">
    <citation type="submission" date="2020-05" db="EMBL/GenBank/DDBJ databases">
        <title>Draft genome sequence of Desulfovibrio sp. strainFSS-1.</title>
        <authorList>
            <person name="Shimoshige H."/>
            <person name="Kobayashi H."/>
            <person name="Maekawa T."/>
        </authorList>
    </citation>
    <scope>NUCLEOTIDE SEQUENCE [LARGE SCALE GENOMIC DNA]</scope>
    <source>
        <strain evidence="5 6">SIID29052-01</strain>
    </source>
</reference>
<dbReference type="Gene3D" id="3.40.50.2300">
    <property type="match status" value="1"/>
</dbReference>
<dbReference type="SUPFAM" id="SSF52172">
    <property type="entry name" value="CheY-like"/>
    <property type="match status" value="1"/>
</dbReference>
<dbReference type="InterPro" id="IPR001789">
    <property type="entry name" value="Sig_transdc_resp-reg_receiver"/>
</dbReference>
<accession>A0A6V8LWY9</accession>
<evidence type="ECO:0000259" key="3">
    <source>
        <dbReference type="PROSITE" id="PS50110"/>
    </source>
</evidence>
<feature type="domain" description="HD-GYP" evidence="4">
    <location>
        <begin position="166"/>
        <end position="365"/>
    </location>
</feature>
<feature type="coiled-coil region" evidence="2">
    <location>
        <begin position="127"/>
        <end position="172"/>
    </location>
</feature>
<keyword evidence="5" id="KW-0378">Hydrolase</keyword>
<dbReference type="EC" id="3.1.4.52" evidence="5"/>
<dbReference type="InterPro" id="IPR052020">
    <property type="entry name" value="Cyclic_di-GMP/3'3'-cGAMP_PDE"/>
</dbReference>
<dbReference type="SUPFAM" id="SSF109604">
    <property type="entry name" value="HD-domain/PDEase-like"/>
    <property type="match status" value="1"/>
</dbReference>
<dbReference type="PROSITE" id="PS50110">
    <property type="entry name" value="RESPONSE_REGULATORY"/>
    <property type="match status" value="1"/>
</dbReference>
<evidence type="ECO:0000313" key="6">
    <source>
        <dbReference type="Proteomes" id="UP000494245"/>
    </source>
</evidence>
<evidence type="ECO:0000256" key="2">
    <source>
        <dbReference type="SAM" id="Coils"/>
    </source>
</evidence>
<dbReference type="InterPro" id="IPR011006">
    <property type="entry name" value="CheY-like_superfamily"/>
</dbReference>
<reference evidence="5 6" key="1">
    <citation type="submission" date="2020-04" db="EMBL/GenBank/DDBJ databases">
        <authorList>
            <consortium name="Desulfovibrio sp. FSS-1 genome sequencing consortium"/>
            <person name="Shimoshige H."/>
            <person name="Kobayashi H."/>
            <person name="Maekawa T."/>
        </authorList>
    </citation>
    <scope>NUCLEOTIDE SEQUENCE [LARGE SCALE GENOMIC DNA]</scope>
    <source>
        <strain evidence="5 6">SIID29052-01</strain>
    </source>
</reference>
<organism evidence="5 6">
    <name type="scientific">Fundidesulfovibrio magnetotacticus</name>
    <dbReference type="NCBI Taxonomy" id="2730080"/>
    <lineage>
        <taxon>Bacteria</taxon>
        <taxon>Pseudomonadati</taxon>
        <taxon>Thermodesulfobacteriota</taxon>
        <taxon>Desulfovibrionia</taxon>
        <taxon>Desulfovibrionales</taxon>
        <taxon>Desulfovibrionaceae</taxon>
        <taxon>Fundidesulfovibrio</taxon>
    </lineage>
</organism>
<dbReference type="PANTHER" id="PTHR45228">
    <property type="entry name" value="CYCLIC DI-GMP PHOSPHODIESTERASE TM_0186-RELATED"/>
    <property type="match status" value="1"/>
</dbReference>
<dbReference type="Gene3D" id="1.10.3210.10">
    <property type="entry name" value="Hypothetical protein af1432"/>
    <property type="match status" value="1"/>
</dbReference>
<comment type="caution">
    <text evidence="5">The sequence shown here is derived from an EMBL/GenBank/DDBJ whole genome shotgun (WGS) entry which is preliminary data.</text>
</comment>
<dbReference type="SMART" id="SM00471">
    <property type="entry name" value="HDc"/>
    <property type="match status" value="1"/>
</dbReference>
<dbReference type="Proteomes" id="UP000494245">
    <property type="component" value="Unassembled WGS sequence"/>
</dbReference>
<name>A0A6V8LWY9_9BACT</name>
<dbReference type="Pfam" id="PF13487">
    <property type="entry name" value="HD_5"/>
    <property type="match status" value="1"/>
</dbReference>
<keyword evidence="1" id="KW-0597">Phosphoprotein</keyword>
<gene>
    <name evidence="5" type="primary">rpfG_11</name>
    <name evidence="5" type="ORF">NNJEOMEG_03273</name>
</gene>
<dbReference type="EMBL" id="BLTE01000017">
    <property type="protein sequence ID" value="GFK95410.1"/>
    <property type="molecule type" value="Genomic_DNA"/>
</dbReference>
<dbReference type="CDD" id="cd00077">
    <property type="entry name" value="HDc"/>
    <property type="match status" value="1"/>
</dbReference>
<dbReference type="PROSITE" id="PS51832">
    <property type="entry name" value="HD_GYP"/>
    <property type="match status" value="1"/>
</dbReference>
<evidence type="ECO:0000259" key="4">
    <source>
        <dbReference type="PROSITE" id="PS51832"/>
    </source>
</evidence>
<proteinExistence type="predicted"/>
<dbReference type="PANTHER" id="PTHR45228:SF1">
    <property type="entry name" value="CYCLIC DI-GMP PHOSPHODIESTERASE TM_0186"/>
    <property type="match status" value="1"/>
</dbReference>
<dbReference type="GO" id="GO:0000160">
    <property type="term" value="P:phosphorelay signal transduction system"/>
    <property type="evidence" value="ECO:0007669"/>
    <property type="project" value="InterPro"/>
</dbReference>
<feature type="domain" description="Response regulatory" evidence="3">
    <location>
        <begin position="10"/>
        <end position="125"/>
    </location>
</feature>